<gene>
    <name evidence="1" type="ORF">S01H1_53580</name>
</gene>
<feature type="non-terminal residue" evidence="1">
    <location>
        <position position="1"/>
    </location>
</feature>
<evidence type="ECO:0000313" key="1">
    <source>
        <dbReference type="EMBL" id="GAG25251.1"/>
    </source>
</evidence>
<dbReference type="InterPro" id="IPR016039">
    <property type="entry name" value="Thiolase-like"/>
</dbReference>
<dbReference type="GO" id="GO:0016746">
    <property type="term" value="F:acyltransferase activity"/>
    <property type="evidence" value="ECO:0007669"/>
    <property type="project" value="InterPro"/>
</dbReference>
<comment type="caution">
    <text evidence="1">The sequence shown here is derived from an EMBL/GenBank/DDBJ whole genome shotgun (WGS) entry which is preliminary data.</text>
</comment>
<protein>
    <submittedName>
        <fullName evidence="1">Uncharacterized protein</fullName>
    </submittedName>
</protein>
<reference evidence="1" key="1">
    <citation type="journal article" date="2014" name="Front. Microbiol.">
        <title>High frequency of phylogenetically diverse reductive dehalogenase-homologous genes in deep subseafloor sedimentary metagenomes.</title>
        <authorList>
            <person name="Kawai M."/>
            <person name="Futagami T."/>
            <person name="Toyoda A."/>
            <person name="Takaki Y."/>
            <person name="Nishi S."/>
            <person name="Hori S."/>
            <person name="Arai W."/>
            <person name="Tsubouchi T."/>
            <person name="Morono Y."/>
            <person name="Uchiyama I."/>
            <person name="Ito T."/>
            <person name="Fujiyama A."/>
            <person name="Inagaki F."/>
            <person name="Takami H."/>
        </authorList>
    </citation>
    <scope>NUCLEOTIDE SEQUENCE</scope>
    <source>
        <strain evidence="1">Expedition CK06-06</strain>
    </source>
</reference>
<dbReference type="SUPFAM" id="SSF53901">
    <property type="entry name" value="Thiolase-like"/>
    <property type="match status" value="2"/>
</dbReference>
<dbReference type="Gene3D" id="3.40.47.10">
    <property type="match status" value="1"/>
</dbReference>
<dbReference type="AlphaFoldDB" id="X0XJU5"/>
<sequence>IAMPLDLRRDIRTADITTSLRAGTTAVAFALDTIKAGTANSILVTVADSRMAAPGGMTEQGLGDGAAALLLGKDNVIAEIKESYSVSDEFAGTWRSESDTFVRSWEDRMVLDEGYSKLLPEAISGLMEKCGLSPKDFAKAVFDPSGDVRRHGRAAAALGFDPSQLQDPLSLFMNVGITGCAMAPMMLVSALEEAKPGDKIIFAGYGNGADAFLLQVTGAIEKLGERRGMKRHLESKRMLENYNDYLRWRELVPLEMARR</sequence>
<proteinExistence type="predicted"/>
<accession>X0XJU5</accession>
<name>X0XJU5_9ZZZZ</name>
<feature type="non-terminal residue" evidence="1">
    <location>
        <position position="259"/>
    </location>
</feature>
<organism evidence="1">
    <name type="scientific">marine sediment metagenome</name>
    <dbReference type="NCBI Taxonomy" id="412755"/>
    <lineage>
        <taxon>unclassified sequences</taxon>
        <taxon>metagenomes</taxon>
        <taxon>ecological metagenomes</taxon>
    </lineage>
</organism>
<dbReference type="EMBL" id="BARS01034701">
    <property type="protein sequence ID" value="GAG25251.1"/>
    <property type="molecule type" value="Genomic_DNA"/>
</dbReference>